<accession>A0A381RN44</accession>
<organism evidence="2">
    <name type="scientific">marine metagenome</name>
    <dbReference type="NCBI Taxonomy" id="408172"/>
    <lineage>
        <taxon>unclassified sequences</taxon>
        <taxon>metagenomes</taxon>
        <taxon>ecological metagenomes</taxon>
    </lineage>
</organism>
<evidence type="ECO:0000313" key="2">
    <source>
        <dbReference type="EMBL" id="SUZ93282.1"/>
    </source>
</evidence>
<feature type="region of interest" description="Disordered" evidence="1">
    <location>
        <begin position="1"/>
        <end position="24"/>
    </location>
</feature>
<dbReference type="AlphaFoldDB" id="A0A381RN44"/>
<reference evidence="2" key="1">
    <citation type="submission" date="2018-05" db="EMBL/GenBank/DDBJ databases">
        <authorList>
            <person name="Lanie J.A."/>
            <person name="Ng W.-L."/>
            <person name="Kazmierczak K.M."/>
            <person name="Andrzejewski T.M."/>
            <person name="Davidsen T.M."/>
            <person name="Wayne K.J."/>
            <person name="Tettelin H."/>
            <person name="Glass J.I."/>
            <person name="Rusch D."/>
            <person name="Podicherti R."/>
            <person name="Tsui H.-C.T."/>
            <person name="Winkler M.E."/>
        </authorList>
    </citation>
    <scope>NUCLEOTIDE SEQUENCE</scope>
</reference>
<gene>
    <name evidence="2" type="ORF">METZ01_LOCUS46136</name>
</gene>
<name>A0A381RN44_9ZZZZ</name>
<evidence type="ECO:0000256" key="1">
    <source>
        <dbReference type="SAM" id="MobiDB-lite"/>
    </source>
</evidence>
<protein>
    <submittedName>
        <fullName evidence="2">Uncharacterized protein</fullName>
    </submittedName>
</protein>
<proteinExistence type="predicted"/>
<dbReference type="EMBL" id="UINC01002133">
    <property type="protein sequence ID" value="SUZ93282.1"/>
    <property type="molecule type" value="Genomic_DNA"/>
</dbReference>
<sequence length="24" mass="2826">MHSDQHADTRKKADRNMVRKSDQA</sequence>